<evidence type="ECO:0000256" key="9">
    <source>
        <dbReference type="ARBA" id="ARBA00022723"/>
    </source>
</evidence>
<sequence>MFDIAQQPAQIPQVQIEPPSILQSYNPTLLKRATFDGTCTSDQKAAIGLAATNCATLAQYGSEAAKYDKEKVLLYFKTSNPRSIRTIVNTFDKAYYECSIYGGEGTITCRDDWRACSAGTMAHTIQSKKKITMCPLFFTLSATASYYGERSQANVLLHEVTHLRNVKGTDDYSSWGHADVLELSESQNLIHADTYTFFAESARLRG</sequence>
<organism evidence="16 17">
    <name type="scientific">Pyricularia grisea</name>
    <name type="common">Crabgrass-specific blast fungus</name>
    <name type="synonym">Magnaporthe grisea</name>
    <dbReference type="NCBI Taxonomy" id="148305"/>
    <lineage>
        <taxon>Eukaryota</taxon>
        <taxon>Fungi</taxon>
        <taxon>Dikarya</taxon>
        <taxon>Ascomycota</taxon>
        <taxon>Pezizomycotina</taxon>
        <taxon>Sordariomycetes</taxon>
        <taxon>Sordariomycetidae</taxon>
        <taxon>Magnaporthales</taxon>
        <taxon>Pyriculariaceae</taxon>
        <taxon>Pyricularia</taxon>
    </lineage>
</organism>
<dbReference type="EC" id="3.4.24.39" evidence="5"/>
<dbReference type="InterPro" id="IPR001384">
    <property type="entry name" value="Peptidase_M35"/>
</dbReference>
<dbReference type="Gene3D" id="3.40.390.10">
    <property type="entry name" value="Collagenase (Catalytic Domain)"/>
    <property type="match status" value="1"/>
</dbReference>
<keyword evidence="13" id="KW-0482">Metalloprotease</keyword>
<feature type="domain" description="Lysine-specific metallo-endopeptidase" evidence="15">
    <location>
        <begin position="64"/>
        <end position="200"/>
    </location>
</feature>
<evidence type="ECO:0000256" key="1">
    <source>
        <dbReference type="ARBA" id="ARBA00001187"/>
    </source>
</evidence>
<evidence type="ECO:0000256" key="13">
    <source>
        <dbReference type="ARBA" id="ARBA00023049"/>
    </source>
</evidence>
<accession>A0ABQ8NUE8</accession>
<name>A0ABQ8NUE8_PYRGI</name>
<evidence type="ECO:0000256" key="8">
    <source>
        <dbReference type="ARBA" id="ARBA00022685"/>
    </source>
</evidence>
<protein>
    <recommendedName>
        <fullName evidence="5">deuterolysin</fullName>
        <ecNumber evidence="5">3.4.24.39</ecNumber>
    </recommendedName>
</protein>
<keyword evidence="9" id="KW-0479">Metal-binding</keyword>
<keyword evidence="12" id="KW-0862">Zinc</keyword>
<dbReference type="PRINTS" id="PR00768">
    <property type="entry name" value="DEUTEROLYSIN"/>
</dbReference>
<evidence type="ECO:0000256" key="10">
    <source>
        <dbReference type="ARBA" id="ARBA00022729"/>
    </source>
</evidence>
<evidence type="ECO:0000256" key="11">
    <source>
        <dbReference type="ARBA" id="ARBA00022801"/>
    </source>
</evidence>
<keyword evidence="14" id="KW-0865">Zymogen</keyword>
<evidence type="ECO:0000256" key="4">
    <source>
        <dbReference type="ARBA" id="ARBA00010279"/>
    </source>
</evidence>
<evidence type="ECO:0000259" key="15">
    <source>
        <dbReference type="Pfam" id="PF14521"/>
    </source>
</evidence>
<keyword evidence="7" id="KW-0645">Protease</keyword>
<evidence type="ECO:0000256" key="2">
    <source>
        <dbReference type="ARBA" id="ARBA00001947"/>
    </source>
</evidence>
<dbReference type="InterPro" id="IPR050414">
    <property type="entry name" value="Fungal_M35_metalloproteases"/>
</dbReference>
<comment type="subcellular location">
    <subcellularLocation>
        <location evidence="3">Secreted</location>
    </subcellularLocation>
</comment>
<reference evidence="16" key="1">
    <citation type="submission" date="2021-01" db="EMBL/GenBank/DDBJ databases">
        <title>Deciphering the adaptive evolutionary patterns associated with biogeogrpahic diversity in the finger millet blast pathogen Magnaporthe oryzae in Eastern Africa.</title>
        <authorList>
            <person name="Onyema G."/>
            <person name="Shittu T.A."/>
            <person name="Dodsworth S."/>
            <person name="Devilliers S."/>
            <person name="Muthumeenakshi S."/>
            <person name="Sreenivasaprasad S."/>
        </authorList>
    </citation>
    <scope>NUCLEOTIDE SEQUENCE</scope>
    <source>
        <strain evidence="16">D15/s37</strain>
    </source>
</reference>
<gene>
    <name evidence="16" type="ORF">MCOR33_002773</name>
</gene>
<evidence type="ECO:0000256" key="3">
    <source>
        <dbReference type="ARBA" id="ARBA00004613"/>
    </source>
</evidence>
<evidence type="ECO:0000256" key="12">
    <source>
        <dbReference type="ARBA" id="ARBA00022833"/>
    </source>
</evidence>
<evidence type="ECO:0000313" key="17">
    <source>
        <dbReference type="Proteomes" id="UP001059893"/>
    </source>
</evidence>
<proteinExistence type="inferred from homology"/>
<dbReference type="Proteomes" id="UP001059893">
    <property type="component" value="Unassembled WGS sequence"/>
</dbReference>
<evidence type="ECO:0000313" key="16">
    <source>
        <dbReference type="EMBL" id="KAI6301789.1"/>
    </source>
</evidence>
<dbReference type="InterPro" id="IPR024079">
    <property type="entry name" value="MetalloPept_cat_dom_sf"/>
</dbReference>
<comment type="similarity">
    <text evidence="4">Belongs to the peptidase M35 family.</text>
</comment>
<dbReference type="CDD" id="cd11008">
    <property type="entry name" value="M35_deuterolysin_like"/>
    <property type="match status" value="1"/>
</dbReference>
<evidence type="ECO:0000256" key="6">
    <source>
        <dbReference type="ARBA" id="ARBA00022525"/>
    </source>
</evidence>
<dbReference type="InterPro" id="IPR029463">
    <property type="entry name" value="Lys_MEP"/>
</dbReference>
<keyword evidence="8" id="KW-0165">Cleavage on pair of basic residues</keyword>
<keyword evidence="11" id="KW-0378">Hydrolase</keyword>
<keyword evidence="10" id="KW-0732">Signal</keyword>
<dbReference type="PANTHER" id="PTHR37016">
    <property type="match status" value="1"/>
</dbReference>
<dbReference type="SUPFAM" id="SSF55486">
    <property type="entry name" value="Metalloproteases ('zincins'), catalytic domain"/>
    <property type="match status" value="1"/>
</dbReference>
<comment type="catalytic activity">
    <reaction evidence="1">
        <text>Preferential cleavage of bonds with hydrophobic residues in P1'. Also 3-Asn-|-Gln-4 and 8-Gly-|-Ser-9 bonds in insulin B chain.</text>
        <dbReference type="EC" id="3.4.24.39"/>
    </reaction>
</comment>
<comment type="cofactor">
    <cofactor evidence="2">
        <name>Zn(2+)</name>
        <dbReference type="ChEBI" id="CHEBI:29105"/>
    </cofactor>
</comment>
<keyword evidence="17" id="KW-1185">Reference proteome</keyword>
<evidence type="ECO:0000256" key="7">
    <source>
        <dbReference type="ARBA" id="ARBA00022670"/>
    </source>
</evidence>
<evidence type="ECO:0000256" key="14">
    <source>
        <dbReference type="ARBA" id="ARBA00023145"/>
    </source>
</evidence>
<keyword evidence="6" id="KW-0964">Secreted</keyword>
<dbReference type="Pfam" id="PF14521">
    <property type="entry name" value="Aspzincin_M35"/>
    <property type="match status" value="1"/>
</dbReference>
<evidence type="ECO:0000256" key="5">
    <source>
        <dbReference type="ARBA" id="ARBA00012431"/>
    </source>
</evidence>
<dbReference type="PANTHER" id="PTHR37016:SF3">
    <property type="entry name" value="NEUTRAL PROTEASE 2-RELATED"/>
    <property type="match status" value="1"/>
</dbReference>
<dbReference type="EMBL" id="JABSND010000033">
    <property type="protein sequence ID" value="KAI6301789.1"/>
    <property type="molecule type" value="Genomic_DNA"/>
</dbReference>
<comment type="caution">
    <text evidence="16">The sequence shown here is derived from an EMBL/GenBank/DDBJ whole genome shotgun (WGS) entry which is preliminary data.</text>
</comment>